<dbReference type="GO" id="GO:0005829">
    <property type="term" value="C:cytosol"/>
    <property type="evidence" value="ECO:0007669"/>
    <property type="project" value="TreeGrafter"/>
</dbReference>
<proteinExistence type="predicted"/>
<dbReference type="InterPro" id="IPR007518">
    <property type="entry name" value="MINDY"/>
</dbReference>
<dbReference type="Pfam" id="PF04424">
    <property type="entry name" value="MINDY_DUB"/>
    <property type="match status" value="1"/>
</dbReference>
<evidence type="ECO:0000313" key="3">
    <source>
        <dbReference type="EMBL" id="CAG99910.1"/>
    </source>
</evidence>
<dbReference type="GO" id="GO:0016807">
    <property type="term" value="F:cysteine-type carboxypeptidase activity"/>
    <property type="evidence" value="ECO:0007669"/>
    <property type="project" value="TreeGrafter"/>
</dbReference>
<gene>
    <name evidence="3" type="ORF">KLLA0_E19273g</name>
</gene>
<dbReference type="OMA" id="GVEMSIF"/>
<dbReference type="GO" id="GO:0071108">
    <property type="term" value="P:protein K48-linked deubiquitination"/>
    <property type="evidence" value="ECO:0007669"/>
    <property type="project" value="TreeGrafter"/>
</dbReference>
<evidence type="ECO:0000259" key="2">
    <source>
        <dbReference type="Pfam" id="PF04424"/>
    </source>
</evidence>
<dbReference type="PANTHER" id="PTHR18063">
    <property type="entry name" value="NF-E2 INDUCIBLE PROTEIN"/>
    <property type="match status" value="1"/>
</dbReference>
<organism evidence="3 4">
    <name type="scientific">Kluyveromyces lactis (strain ATCC 8585 / CBS 2359 / DSM 70799 / NBRC 1267 / NRRL Y-1140 / WM37)</name>
    <name type="common">Yeast</name>
    <name type="synonym">Candida sphaerica</name>
    <dbReference type="NCBI Taxonomy" id="284590"/>
    <lineage>
        <taxon>Eukaryota</taxon>
        <taxon>Fungi</taxon>
        <taxon>Dikarya</taxon>
        <taxon>Ascomycota</taxon>
        <taxon>Saccharomycotina</taxon>
        <taxon>Saccharomycetes</taxon>
        <taxon>Saccharomycetales</taxon>
        <taxon>Saccharomycetaceae</taxon>
        <taxon>Kluyveromyces</taxon>
    </lineage>
</organism>
<dbReference type="FunCoup" id="Q6CML6">
    <property type="interactions" value="291"/>
</dbReference>
<feature type="region of interest" description="Disordered" evidence="1">
    <location>
        <begin position="304"/>
        <end position="348"/>
    </location>
</feature>
<evidence type="ECO:0000313" key="4">
    <source>
        <dbReference type="Proteomes" id="UP000000598"/>
    </source>
</evidence>
<protein>
    <submittedName>
        <fullName evidence="3">KLLA0E19273p</fullName>
    </submittedName>
</protein>
<reference evidence="3 4" key="1">
    <citation type="journal article" date="2004" name="Nature">
        <title>Genome evolution in yeasts.</title>
        <authorList>
            <consortium name="Genolevures"/>
            <person name="Dujon B."/>
            <person name="Sherman D."/>
            <person name="Fischer G."/>
            <person name="Durrens P."/>
            <person name="Casaregola S."/>
            <person name="Lafontaine I."/>
            <person name="de Montigny J."/>
            <person name="Marck C."/>
            <person name="Neuveglise C."/>
            <person name="Talla E."/>
            <person name="Goffard N."/>
            <person name="Frangeul L."/>
            <person name="Aigle M."/>
            <person name="Anthouard V."/>
            <person name="Babour A."/>
            <person name="Barbe V."/>
            <person name="Barnay S."/>
            <person name="Blanchin S."/>
            <person name="Beckerich J.M."/>
            <person name="Beyne E."/>
            <person name="Bleykasten C."/>
            <person name="Boisrame A."/>
            <person name="Boyer J."/>
            <person name="Cattolico L."/>
            <person name="Confanioleri F."/>
            <person name="de Daruvar A."/>
            <person name="Despons L."/>
            <person name="Fabre E."/>
            <person name="Fairhead C."/>
            <person name="Ferry-Dumazet H."/>
            <person name="Groppi A."/>
            <person name="Hantraye F."/>
            <person name="Hennequin C."/>
            <person name="Jauniaux N."/>
            <person name="Joyet P."/>
            <person name="Kachouri R."/>
            <person name="Kerrest A."/>
            <person name="Koszul R."/>
            <person name="Lemaire M."/>
            <person name="Lesur I."/>
            <person name="Ma L."/>
            <person name="Muller H."/>
            <person name="Nicaud J.M."/>
            <person name="Nikolski M."/>
            <person name="Oztas S."/>
            <person name="Ozier-Kalogeropoulos O."/>
            <person name="Pellenz S."/>
            <person name="Potier S."/>
            <person name="Richard G.F."/>
            <person name="Straub M.L."/>
            <person name="Suleau A."/>
            <person name="Swennene D."/>
            <person name="Tekaia F."/>
            <person name="Wesolowski-Louvel M."/>
            <person name="Westhof E."/>
            <person name="Wirth B."/>
            <person name="Zeniou-Meyer M."/>
            <person name="Zivanovic I."/>
            <person name="Bolotin-Fukuhara M."/>
            <person name="Thierry A."/>
            <person name="Bouchier C."/>
            <person name="Caudron B."/>
            <person name="Scarpelli C."/>
            <person name="Gaillardin C."/>
            <person name="Weissenbach J."/>
            <person name="Wincker P."/>
            <person name="Souciet J.L."/>
        </authorList>
    </citation>
    <scope>NUCLEOTIDE SEQUENCE [LARGE SCALE GENOMIC DNA]</scope>
    <source>
        <strain evidence="4">ATCC 8585 / CBS 2359 / DSM 70799 / NBRC 1267 / NRRL Y-1140 / WM37</strain>
    </source>
</reference>
<dbReference type="InterPro" id="IPR033979">
    <property type="entry name" value="MINDY_domain"/>
</dbReference>
<dbReference type="Proteomes" id="UP000000598">
    <property type="component" value="Chromosome E"/>
</dbReference>
<dbReference type="eggNOG" id="KOG2427">
    <property type="taxonomic scope" value="Eukaryota"/>
</dbReference>
<dbReference type="AlphaFoldDB" id="Q6CML6"/>
<dbReference type="InParanoid" id="Q6CML6"/>
<dbReference type="PaxDb" id="284590-Q6CML6"/>
<feature type="domain" description="MINDY deubiquitinase" evidence="2">
    <location>
        <begin position="2"/>
        <end position="260"/>
    </location>
</feature>
<dbReference type="HOGENOM" id="CLU_022566_0_0_1"/>
<name>Q6CML6_KLULA</name>
<dbReference type="GO" id="GO:0004843">
    <property type="term" value="F:cysteine-type deubiquitinase activity"/>
    <property type="evidence" value="ECO:0007669"/>
    <property type="project" value="InterPro"/>
</dbReference>
<sequence length="348" mass="39099">MEFETKTIKVDGLTRNILLQNENGPCALVALTNVLVLSPQHKLDANELIQLINSNRKVTLEDLITTLANIGVMMDNGQSEDVNELLQLLPQLHTGLNVNPAFNGTFQDDQALALFRLFQVSLVHGWIVDPTRNEQQYHSVSHYSYDDAQNLLVHAYDIQNNGLQVENSEQILQDAQYLKSFLARSATQLTEYGIQHLQQLLQEHSYSVFFRNDHFSTIHKNNGGLYVLVTDLGFKKASNIVWQSLKSVKGNQDSFFTSEFLLTTLEQATASGLDPNSNGSQLDEETPMTDEQLARLLQEEEDARAVRGIRSRQDRRAAATASSNEAKSAKKGKNKKAEKKKKKKCVIL</sequence>
<dbReference type="STRING" id="284590.Q6CML6"/>
<dbReference type="PANTHER" id="PTHR18063:SF6">
    <property type="entry name" value="UBIQUITIN CARBOXYL-TERMINAL HYDROLASE"/>
    <property type="match status" value="1"/>
</dbReference>
<feature type="compositionally biased region" description="Basic residues" evidence="1">
    <location>
        <begin position="329"/>
        <end position="348"/>
    </location>
</feature>
<dbReference type="EMBL" id="CR382125">
    <property type="protein sequence ID" value="CAG99910.1"/>
    <property type="molecule type" value="Genomic_DNA"/>
</dbReference>
<dbReference type="GO" id="GO:1990380">
    <property type="term" value="F:K48-linked deubiquitinase activity"/>
    <property type="evidence" value="ECO:0007669"/>
    <property type="project" value="InterPro"/>
</dbReference>
<evidence type="ECO:0000256" key="1">
    <source>
        <dbReference type="SAM" id="MobiDB-lite"/>
    </source>
</evidence>
<keyword evidence="4" id="KW-1185">Reference proteome</keyword>
<dbReference type="KEGG" id="kla:KLLA0_E19273g"/>
<dbReference type="GO" id="GO:0071944">
    <property type="term" value="C:cell periphery"/>
    <property type="evidence" value="ECO:0007669"/>
    <property type="project" value="TreeGrafter"/>
</dbReference>
<accession>Q6CML6</accession>